<reference evidence="2 4" key="1">
    <citation type="journal article" date="2008" name="Science">
        <title>The Physcomitrella genome reveals evolutionary insights into the conquest of land by plants.</title>
        <authorList>
            <person name="Rensing S."/>
            <person name="Lang D."/>
            <person name="Zimmer A."/>
            <person name="Terry A."/>
            <person name="Salamov A."/>
            <person name="Shapiro H."/>
            <person name="Nishiyama T."/>
            <person name="Perroud P.-F."/>
            <person name="Lindquist E."/>
            <person name="Kamisugi Y."/>
            <person name="Tanahashi T."/>
            <person name="Sakakibara K."/>
            <person name="Fujita T."/>
            <person name="Oishi K."/>
            <person name="Shin-I T."/>
            <person name="Kuroki Y."/>
            <person name="Toyoda A."/>
            <person name="Suzuki Y."/>
            <person name="Hashimoto A."/>
            <person name="Yamaguchi K."/>
            <person name="Sugano A."/>
            <person name="Kohara Y."/>
            <person name="Fujiyama A."/>
            <person name="Anterola A."/>
            <person name="Aoki S."/>
            <person name="Ashton N."/>
            <person name="Barbazuk W.B."/>
            <person name="Barker E."/>
            <person name="Bennetzen J."/>
            <person name="Bezanilla M."/>
            <person name="Blankenship R."/>
            <person name="Cho S.H."/>
            <person name="Dutcher S."/>
            <person name="Estelle M."/>
            <person name="Fawcett J.A."/>
            <person name="Gundlach H."/>
            <person name="Hanada K."/>
            <person name="Heyl A."/>
            <person name="Hicks K.A."/>
            <person name="Hugh J."/>
            <person name="Lohr M."/>
            <person name="Mayer K."/>
            <person name="Melkozernov A."/>
            <person name="Murata T."/>
            <person name="Nelson D."/>
            <person name="Pils B."/>
            <person name="Prigge M."/>
            <person name="Reiss B."/>
            <person name="Renner T."/>
            <person name="Rombauts S."/>
            <person name="Rushton P."/>
            <person name="Sanderfoot A."/>
            <person name="Schween G."/>
            <person name="Shiu S.-H."/>
            <person name="Stueber K."/>
            <person name="Theodoulou F.L."/>
            <person name="Tu H."/>
            <person name="Van de Peer Y."/>
            <person name="Verrier P.J."/>
            <person name="Waters E."/>
            <person name="Wood A."/>
            <person name="Yang L."/>
            <person name="Cove D."/>
            <person name="Cuming A."/>
            <person name="Hasebe M."/>
            <person name="Lucas S."/>
            <person name="Mishler D.B."/>
            <person name="Reski R."/>
            <person name="Grigoriev I."/>
            <person name="Quatrano R.S."/>
            <person name="Boore J.L."/>
        </authorList>
    </citation>
    <scope>NUCLEOTIDE SEQUENCE [LARGE SCALE GENOMIC DNA]</scope>
    <source>
        <strain evidence="3 4">cv. Gransden 2004</strain>
    </source>
</reference>
<dbReference type="Proteomes" id="UP000006727">
    <property type="component" value="Chromosome 21"/>
</dbReference>
<accession>A0A2K1IQJ1</accession>
<dbReference type="EMBL" id="ABEU02000021">
    <property type="protein sequence ID" value="PNR31550.1"/>
    <property type="molecule type" value="Genomic_DNA"/>
</dbReference>
<sequence>MAWIPWCLRFVLSVFISNLNSSCLPGHSLASCFCGSRLQFSLACHSARALSAHTRYWVYFSLCRARSFCPPDCFASNLVSSSAQFVLQLEVCQCKALVGFSVEYRRDVWTG</sequence>
<organism evidence="2">
    <name type="scientific">Physcomitrium patens</name>
    <name type="common">Spreading-leaved earth moss</name>
    <name type="synonym">Physcomitrella patens</name>
    <dbReference type="NCBI Taxonomy" id="3218"/>
    <lineage>
        <taxon>Eukaryota</taxon>
        <taxon>Viridiplantae</taxon>
        <taxon>Streptophyta</taxon>
        <taxon>Embryophyta</taxon>
        <taxon>Bryophyta</taxon>
        <taxon>Bryophytina</taxon>
        <taxon>Bryopsida</taxon>
        <taxon>Funariidae</taxon>
        <taxon>Funariales</taxon>
        <taxon>Funariaceae</taxon>
        <taxon>Physcomitrium</taxon>
    </lineage>
</organism>
<proteinExistence type="predicted"/>
<keyword evidence="1" id="KW-0732">Signal</keyword>
<feature type="chain" id="PRO_5036042786" description="Secreted protein" evidence="1">
    <location>
        <begin position="22"/>
        <end position="111"/>
    </location>
</feature>
<dbReference type="Gramene" id="Pp3c21_3429V3.1">
    <property type="protein sequence ID" value="PAC:32914847.CDS.1"/>
    <property type="gene ID" value="Pp3c21_3429"/>
</dbReference>
<gene>
    <name evidence="2" type="ORF">PHYPA_025671</name>
</gene>
<dbReference type="EnsemblPlants" id="Pp3c21_3429V3.1">
    <property type="protein sequence ID" value="PAC:32914847.CDS.1"/>
    <property type="gene ID" value="Pp3c21_3429"/>
</dbReference>
<evidence type="ECO:0000313" key="3">
    <source>
        <dbReference type="EnsemblPlants" id="PAC:32914847.CDS.1"/>
    </source>
</evidence>
<dbReference type="AlphaFoldDB" id="A0A2K1IQJ1"/>
<protein>
    <recommendedName>
        <fullName evidence="5">Secreted protein</fullName>
    </recommendedName>
</protein>
<dbReference type="InParanoid" id="A0A2K1IQJ1"/>
<dbReference type="PaxDb" id="3218-PP1S27_51V6.1"/>
<evidence type="ECO:0000313" key="2">
    <source>
        <dbReference type="EMBL" id="PNR31550.1"/>
    </source>
</evidence>
<feature type="signal peptide" evidence="1">
    <location>
        <begin position="1"/>
        <end position="21"/>
    </location>
</feature>
<reference evidence="2 4" key="2">
    <citation type="journal article" date="2018" name="Plant J.">
        <title>The Physcomitrella patens chromosome-scale assembly reveals moss genome structure and evolution.</title>
        <authorList>
            <person name="Lang D."/>
            <person name="Ullrich K.K."/>
            <person name="Murat F."/>
            <person name="Fuchs J."/>
            <person name="Jenkins J."/>
            <person name="Haas F.B."/>
            <person name="Piednoel M."/>
            <person name="Gundlach H."/>
            <person name="Van Bel M."/>
            <person name="Meyberg R."/>
            <person name="Vives C."/>
            <person name="Morata J."/>
            <person name="Symeonidi A."/>
            <person name="Hiss M."/>
            <person name="Muchero W."/>
            <person name="Kamisugi Y."/>
            <person name="Saleh O."/>
            <person name="Blanc G."/>
            <person name="Decker E.L."/>
            <person name="van Gessel N."/>
            <person name="Grimwood J."/>
            <person name="Hayes R.D."/>
            <person name="Graham S.W."/>
            <person name="Gunter L.E."/>
            <person name="McDaniel S.F."/>
            <person name="Hoernstein S.N.W."/>
            <person name="Larsson A."/>
            <person name="Li F.W."/>
            <person name="Perroud P.F."/>
            <person name="Phillips J."/>
            <person name="Ranjan P."/>
            <person name="Rokshar D.S."/>
            <person name="Rothfels C.J."/>
            <person name="Schneider L."/>
            <person name="Shu S."/>
            <person name="Stevenson D.W."/>
            <person name="Thummler F."/>
            <person name="Tillich M."/>
            <person name="Villarreal Aguilar J.C."/>
            <person name="Widiez T."/>
            <person name="Wong G.K."/>
            <person name="Wymore A."/>
            <person name="Zhang Y."/>
            <person name="Zimmer A.D."/>
            <person name="Quatrano R.S."/>
            <person name="Mayer K.F.X."/>
            <person name="Goodstein D."/>
            <person name="Casacuberta J.M."/>
            <person name="Vandepoele K."/>
            <person name="Reski R."/>
            <person name="Cuming A.C."/>
            <person name="Tuskan G.A."/>
            <person name="Maumus F."/>
            <person name="Salse J."/>
            <person name="Schmutz J."/>
            <person name="Rensing S.A."/>
        </authorList>
    </citation>
    <scope>NUCLEOTIDE SEQUENCE [LARGE SCALE GENOMIC DNA]</scope>
    <source>
        <strain evidence="3 4">cv. Gransden 2004</strain>
    </source>
</reference>
<evidence type="ECO:0000256" key="1">
    <source>
        <dbReference type="SAM" id="SignalP"/>
    </source>
</evidence>
<reference evidence="3" key="3">
    <citation type="submission" date="2020-12" db="UniProtKB">
        <authorList>
            <consortium name="EnsemblPlants"/>
        </authorList>
    </citation>
    <scope>IDENTIFICATION</scope>
</reference>
<keyword evidence="4" id="KW-1185">Reference proteome</keyword>
<evidence type="ECO:0000313" key="4">
    <source>
        <dbReference type="Proteomes" id="UP000006727"/>
    </source>
</evidence>
<evidence type="ECO:0008006" key="5">
    <source>
        <dbReference type="Google" id="ProtNLM"/>
    </source>
</evidence>
<name>A0A2K1IQJ1_PHYPA</name>